<keyword evidence="8 9" id="KW-0456">Lyase</keyword>
<comment type="cofactor">
    <cofactor evidence="9">
        <name>Fe(2+)</name>
        <dbReference type="ChEBI" id="CHEBI:29033"/>
    </cofactor>
    <cofactor evidence="9">
        <name>Mn(2+)</name>
        <dbReference type="ChEBI" id="CHEBI:29035"/>
    </cofactor>
</comment>
<name>A0ABT3CTR2_9BACT</name>
<dbReference type="Pfam" id="PF03786">
    <property type="entry name" value="UxuA"/>
    <property type="match status" value="1"/>
</dbReference>
<comment type="catalytic activity">
    <reaction evidence="1 9">
        <text>D-mannonate = 2-dehydro-3-deoxy-D-gluconate + H2O</text>
        <dbReference type="Rhea" id="RHEA:20097"/>
        <dbReference type="ChEBI" id="CHEBI:15377"/>
        <dbReference type="ChEBI" id="CHEBI:17767"/>
        <dbReference type="ChEBI" id="CHEBI:57990"/>
        <dbReference type="EC" id="4.2.1.8"/>
    </reaction>
</comment>
<organism evidence="10 11">
    <name type="scientific">Reichenbachiella ulvae</name>
    <dbReference type="NCBI Taxonomy" id="2980104"/>
    <lineage>
        <taxon>Bacteria</taxon>
        <taxon>Pseudomonadati</taxon>
        <taxon>Bacteroidota</taxon>
        <taxon>Cytophagia</taxon>
        <taxon>Cytophagales</taxon>
        <taxon>Reichenbachiellaceae</taxon>
        <taxon>Reichenbachiella</taxon>
    </lineage>
</organism>
<dbReference type="EC" id="4.2.1.8" evidence="5 9"/>
<comment type="pathway">
    <text evidence="3 9">Carbohydrate metabolism; pentose and glucuronate interconversion.</text>
</comment>
<accession>A0ABT3CTR2</accession>
<reference evidence="10 11" key="1">
    <citation type="submission" date="2022-10" db="EMBL/GenBank/DDBJ databases">
        <title>Comparative genomics and taxonomic characterization of three novel marine species of genus Reichenbachiella exhibiting antioxidant and polysaccharide degradation activities.</title>
        <authorList>
            <person name="Muhammad N."/>
            <person name="Lee Y.-J."/>
            <person name="Ko J."/>
            <person name="Kim S.-G."/>
        </authorList>
    </citation>
    <scope>NUCLEOTIDE SEQUENCE [LARGE SCALE GENOMIC DNA]</scope>
    <source>
        <strain evidence="10 11">ABR2-5</strain>
    </source>
</reference>
<evidence type="ECO:0000256" key="7">
    <source>
        <dbReference type="ARBA" id="ARBA00023211"/>
    </source>
</evidence>
<dbReference type="Gene3D" id="3.20.20.150">
    <property type="entry name" value="Divalent-metal-dependent TIM barrel enzymes"/>
    <property type="match status" value="2"/>
</dbReference>
<protein>
    <recommendedName>
        <fullName evidence="5 9">Mannonate dehydratase</fullName>
        <ecNumber evidence="5 9">4.2.1.8</ecNumber>
    </recommendedName>
    <alternativeName>
        <fullName evidence="9">D-mannonate hydro-lyase</fullName>
    </alternativeName>
</protein>
<keyword evidence="7 9" id="KW-0464">Manganese</keyword>
<comment type="similarity">
    <text evidence="4 9">Belongs to the mannonate dehydratase family.</text>
</comment>
<evidence type="ECO:0000256" key="2">
    <source>
        <dbReference type="ARBA" id="ARBA00002713"/>
    </source>
</evidence>
<gene>
    <name evidence="9 10" type="primary">uxuA</name>
    <name evidence="10" type="ORF">N7U62_10340</name>
</gene>
<dbReference type="EMBL" id="JAOYOD010000001">
    <property type="protein sequence ID" value="MCV9387063.1"/>
    <property type="molecule type" value="Genomic_DNA"/>
</dbReference>
<evidence type="ECO:0000313" key="11">
    <source>
        <dbReference type="Proteomes" id="UP001300692"/>
    </source>
</evidence>
<dbReference type="InterPro" id="IPR036237">
    <property type="entry name" value="Xyl_isomerase-like_sf"/>
</dbReference>
<dbReference type="NCBIfam" id="NF003027">
    <property type="entry name" value="PRK03906.1"/>
    <property type="match status" value="1"/>
</dbReference>
<evidence type="ECO:0000313" key="10">
    <source>
        <dbReference type="EMBL" id="MCV9387063.1"/>
    </source>
</evidence>
<keyword evidence="6 9" id="KW-0408">Iron</keyword>
<dbReference type="RefSeq" id="WP_264137890.1">
    <property type="nucleotide sequence ID" value="NZ_JAOYOD010000001.1"/>
</dbReference>
<comment type="function">
    <text evidence="2 9">Catalyzes the dehydration of D-mannonate.</text>
</comment>
<dbReference type="InterPro" id="IPR004628">
    <property type="entry name" value="Man_deHydtase"/>
</dbReference>
<dbReference type="PIRSF" id="PIRSF016049">
    <property type="entry name" value="Man_dehyd"/>
    <property type="match status" value="1"/>
</dbReference>
<dbReference type="SUPFAM" id="SSF51658">
    <property type="entry name" value="Xylose isomerase-like"/>
    <property type="match status" value="1"/>
</dbReference>
<dbReference type="PANTHER" id="PTHR30387:SF2">
    <property type="entry name" value="MANNONATE DEHYDRATASE"/>
    <property type="match status" value="1"/>
</dbReference>
<sequence length="392" mass="44493">METKYIMQQMMRWYGPDDTVSLRDILQSGCSGVVTALHQIPVGDVWTVEAINERKAMIEAEGLKWTVVESLPVSEAIKTQSEDCALHIENYKESLKNLAECGIKVVTYNFMPILDWLRTDPFHVRPDGTKTLRFEWLDFVIADWLLLQRPGSEKAYSDEDKVRAQKKYDEMPQEQRDQLFRNILLGLPGSKEAFTPEGILEALKAYVDIDAKKLKEHLLHFLQEVSPVAESSGVQLAIHPDDPPYSVLGLPRIVSTEDDVKDILSFSPESANGLCFCTGSFGARADNDIPGMISRYGDRIHFVHLRNTVRDEEGNFEEGEHLNGDTDMVEVVSRLLDLMKQRQVRLPMRPDHGFQMMDDLNKDTYPGYTGIGRMKGLAELRGLELGLAYNKK</sequence>
<evidence type="ECO:0000256" key="1">
    <source>
        <dbReference type="ARBA" id="ARBA00001794"/>
    </source>
</evidence>
<dbReference type="Proteomes" id="UP001300692">
    <property type="component" value="Unassembled WGS sequence"/>
</dbReference>
<dbReference type="NCBIfam" id="TIGR00695">
    <property type="entry name" value="uxuA"/>
    <property type="match status" value="1"/>
</dbReference>
<dbReference type="HAMAP" id="MF_00106">
    <property type="entry name" value="UxuA"/>
    <property type="match status" value="1"/>
</dbReference>
<comment type="caution">
    <text evidence="10">The sequence shown here is derived from an EMBL/GenBank/DDBJ whole genome shotgun (WGS) entry which is preliminary data.</text>
</comment>
<dbReference type="PANTHER" id="PTHR30387">
    <property type="entry name" value="MANNONATE DEHYDRATASE"/>
    <property type="match status" value="1"/>
</dbReference>
<evidence type="ECO:0000256" key="3">
    <source>
        <dbReference type="ARBA" id="ARBA00004892"/>
    </source>
</evidence>
<evidence type="ECO:0000256" key="8">
    <source>
        <dbReference type="ARBA" id="ARBA00023239"/>
    </source>
</evidence>
<evidence type="ECO:0000256" key="9">
    <source>
        <dbReference type="HAMAP-Rule" id="MF_00106"/>
    </source>
</evidence>
<dbReference type="GO" id="GO:0008927">
    <property type="term" value="F:mannonate dehydratase activity"/>
    <property type="evidence" value="ECO:0007669"/>
    <property type="project" value="UniProtKB-EC"/>
</dbReference>
<evidence type="ECO:0000256" key="6">
    <source>
        <dbReference type="ARBA" id="ARBA00023004"/>
    </source>
</evidence>
<evidence type="ECO:0000256" key="4">
    <source>
        <dbReference type="ARBA" id="ARBA00007389"/>
    </source>
</evidence>
<evidence type="ECO:0000256" key="5">
    <source>
        <dbReference type="ARBA" id="ARBA00012927"/>
    </source>
</evidence>
<proteinExistence type="inferred from homology"/>
<keyword evidence="11" id="KW-1185">Reference proteome</keyword>